<feature type="active site" description="Proton donor" evidence="1">
    <location>
        <position position="68"/>
    </location>
</feature>
<comment type="caution">
    <text evidence="3">The sequence shown here is derived from an EMBL/GenBank/DDBJ whole genome shotgun (WGS) entry which is preliminary data.</text>
</comment>
<dbReference type="InterPro" id="IPR005235">
    <property type="entry name" value="YmdB-like"/>
</dbReference>
<gene>
    <name evidence="3" type="ORF">C7B43_13950</name>
</gene>
<feature type="binding site" evidence="2">
    <location>
        <position position="39"/>
    </location>
    <ligand>
        <name>Fe cation</name>
        <dbReference type="ChEBI" id="CHEBI:24875"/>
        <label>1</label>
    </ligand>
</feature>
<feature type="binding site" evidence="2">
    <location>
        <position position="67"/>
    </location>
    <ligand>
        <name>Fe cation</name>
        <dbReference type="ChEBI" id="CHEBI:24875"/>
        <label>2</label>
    </ligand>
</feature>
<evidence type="ECO:0000313" key="3">
    <source>
        <dbReference type="EMBL" id="PSR26440.1"/>
    </source>
</evidence>
<dbReference type="NCBIfam" id="TIGR00282">
    <property type="entry name" value="TIGR00282 family metallophosphoesterase"/>
    <property type="match status" value="1"/>
</dbReference>
<evidence type="ECO:0000256" key="2">
    <source>
        <dbReference type="PIRSR" id="PIRSR004789-51"/>
    </source>
</evidence>
<reference evidence="3 4" key="1">
    <citation type="journal article" date="2014" name="BMC Genomics">
        <title>Comparison of environmental and isolate Sulfobacillus genomes reveals diverse carbon, sulfur, nitrogen, and hydrogen metabolisms.</title>
        <authorList>
            <person name="Justice N.B."/>
            <person name="Norman A."/>
            <person name="Brown C.T."/>
            <person name="Singh A."/>
            <person name="Thomas B.C."/>
            <person name="Banfield J.F."/>
        </authorList>
    </citation>
    <scope>NUCLEOTIDE SEQUENCE [LARGE SCALE GENOMIC DNA]</scope>
    <source>
        <strain evidence="3">AMDSBA1</strain>
    </source>
</reference>
<feature type="binding site" evidence="2">
    <location>
        <position position="39"/>
    </location>
    <ligand>
        <name>Fe cation</name>
        <dbReference type="ChEBI" id="CHEBI:24875"/>
        <label>2</label>
    </ligand>
</feature>
<dbReference type="CDD" id="cd07382">
    <property type="entry name" value="MPP_DR1281"/>
    <property type="match status" value="1"/>
</dbReference>
<feature type="binding site" evidence="2">
    <location>
        <position position="40"/>
    </location>
    <ligand>
        <name>Fe cation</name>
        <dbReference type="ChEBI" id="CHEBI:24875"/>
        <label>1</label>
    </ligand>
</feature>
<dbReference type="PANTHER" id="PTHR36303">
    <property type="entry name" value="2',3'-CYCLIC-NUCLEOTIDE 2'-PHOSPHODIESTERASE"/>
    <property type="match status" value="1"/>
</dbReference>
<feature type="binding site" evidence="2">
    <location>
        <position position="176"/>
    </location>
    <ligand>
        <name>Fe cation</name>
        <dbReference type="ChEBI" id="CHEBI:24875"/>
        <label>2</label>
    </ligand>
</feature>
<evidence type="ECO:0000313" key="4">
    <source>
        <dbReference type="Proteomes" id="UP000242699"/>
    </source>
</evidence>
<organism evidence="3 4">
    <name type="scientific">Sulfobacillus benefaciens</name>
    <dbReference type="NCBI Taxonomy" id="453960"/>
    <lineage>
        <taxon>Bacteria</taxon>
        <taxon>Bacillati</taxon>
        <taxon>Bacillota</taxon>
        <taxon>Clostridia</taxon>
        <taxon>Eubacteriales</taxon>
        <taxon>Clostridiales Family XVII. Incertae Sedis</taxon>
        <taxon>Sulfobacillus</taxon>
    </lineage>
</organism>
<sequence length="259" mass="27697">MKVLLVGDVVGKVGRRMLKSAIPIIRADNDVSLVVANGENAAGGNGLTHEVMDDLLSSGVDVLTSGNHIFDKKEVFEFLDDVPSLLRPVNLPSGTPGHGYVVTGRSGVAVAVINVAGRAFMPFSYDDPFVAVERVLSSLDPEVHIILVDFHAETTSEKSALGWYLDGRVSAVVGTHTHVQTADERVLPGGTGFITDLGMTGPRDSVIGVKTELVIQKLRTQMPVRFETAGGPGQFGGLIVDIDEATGRCRELKRVFYTE</sequence>
<dbReference type="InterPro" id="IPR029052">
    <property type="entry name" value="Metallo-depent_PP-like"/>
</dbReference>
<dbReference type="GO" id="GO:0004113">
    <property type="term" value="F:2',3'-cyclic-nucleotide 3'-phosphodiesterase activity"/>
    <property type="evidence" value="ECO:0007669"/>
    <property type="project" value="TreeGrafter"/>
</dbReference>
<protein>
    <submittedName>
        <fullName evidence="3">TIGR00282 family metallophosphoesterase</fullName>
    </submittedName>
</protein>
<accession>A0A2T2WW31</accession>
<dbReference type="SUPFAM" id="SSF56300">
    <property type="entry name" value="Metallo-dependent phosphatases"/>
    <property type="match status" value="1"/>
</dbReference>
<proteinExistence type="predicted"/>
<evidence type="ECO:0000256" key="1">
    <source>
        <dbReference type="PIRSR" id="PIRSR004789-50"/>
    </source>
</evidence>
<dbReference type="PIRSF" id="PIRSF004789">
    <property type="entry name" value="DR1281"/>
    <property type="match status" value="1"/>
</dbReference>
<feature type="binding site" evidence="2">
    <location>
        <position position="178"/>
    </location>
    <ligand>
        <name>Fe cation</name>
        <dbReference type="ChEBI" id="CHEBI:24875"/>
        <label>1</label>
    </ligand>
</feature>
<keyword evidence="2" id="KW-0479">Metal-binding</keyword>
<feature type="binding site" evidence="2">
    <location>
        <position position="151"/>
    </location>
    <ligand>
        <name>Fe cation</name>
        <dbReference type="ChEBI" id="CHEBI:24875"/>
        <label>2</label>
    </ligand>
</feature>
<dbReference type="GO" id="GO:0046872">
    <property type="term" value="F:metal ion binding"/>
    <property type="evidence" value="ECO:0007669"/>
    <property type="project" value="UniProtKB-KW"/>
</dbReference>
<dbReference type="EMBL" id="PXYT01000036">
    <property type="protein sequence ID" value="PSR26440.1"/>
    <property type="molecule type" value="Genomic_DNA"/>
</dbReference>
<dbReference type="AlphaFoldDB" id="A0A2T2WW31"/>
<dbReference type="Gene3D" id="3.60.21.10">
    <property type="match status" value="1"/>
</dbReference>
<dbReference type="Pfam" id="PF13277">
    <property type="entry name" value="YmdB"/>
    <property type="match status" value="1"/>
</dbReference>
<name>A0A2T2WW31_9FIRM</name>
<dbReference type="PANTHER" id="PTHR36303:SF1">
    <property type="entry name" value="2',3'-CYCLIC-NUCLEOTIDE 2'-PHOSPHODIESTERASE"/>
    <property type="match status" value="1"/>
</dbReference>
<dbReference type="Proteomes" id="UP000242699">
    <property type="component" value="Unassembled WGS sequence"/>
</dbReference>
<feature type="binding site" evidence="2">
    <location>
        <position position="8"/>
    </location>
    <ligand>
        <name>Fe cation</name>
        <dbReference type="ChEBI" id="CHEBI:24875"/>
        <label>1</label>
    </ligand>
</feature>